<proteinExistence type="predicted"/>
<organism evidence="1 2">
    <name type="scientific">Lactuca sativa</name>
    <name type="common">Garden lettuce</name>
    <dbReference type="NCBI Taxonomy" id="4236"/>
    <lineage>
        <taxon>Eukaryota</taxon>
        <taxon>Viridiplantae</taxon>
        <taxon>Streptophyta</taxon>
        <taxon>Embryophyta</taxon>
        <taxon>Tracheophyta</taxon>
        <taxon>Spermatophyta</taxon>
        <taxon>Magnoliopsida</taxon>
        <taxon>eudicotyledons</taxon>
        <taxon>Gunneridae</taxon>
        <taxon>Pentapetalae</taxon>
        <taxon>asterids</taxon>
        <taxon>campanulids</taxon>
        <taxon>Asterales</taxon>
        <taxon>Asteraceae</taxon>
        <taxon>Cichorioideae</taxon>
        <taxon>Cichorieae</taxon>
        <taxon>Lactucinae</taxon>
        <taxon>Lactuca</taxon>
    </lineage>
</organism>
<evidence type="ECO:0000313" key="2">
    <source>
        <dbReference type="Proteomes" id="UP000235145"/>
    </source>
</evidence>
<dbReference type="PANTHER" id="PTHR48449">
    <property type="entry name" value="DUF1985 DOMAIN-CONTAINING PROTEIN"/>
    <property type="match status" value="1"/>
</dbReference>
<keyword evidence="2" id="KW-1185">Reference proteome</keyword>
<reference evidence="1 2" key="1">
    <citation type="journal article" date="2017" name="Nat. Commun.">
        <title>Genome assembly with in vitro proximity ligation data and whole-genome triplication in lettuce.</title>
        <authorList>
            <person name="Reyes-Chin-Wo S."/>
            <person name="Wang Z."/>
            <person name="Yang X."/>
            <person name="Kozik A."/>
            <person name="Arikit S."/>
            <person name="Song C."/>
            <person name="Xia L."/>
            <person name="Froenicke L."/>
            <person name="Lavelle D.O."/>
            <person name="Truco M.J."/>
            <person name="Xia R."/>
            <person name="Zhu S."/>
            <person name="Xu C."/>
            <person name="Xu H."/>
            <person name="Xu X."/>
            <person name="Cox K."/>
            <person name="Korf I."/>
            <person name="Meyers B.C."/>
            <person name="Michelmore R.W."/>
        </authorList>
    </citation>
    <scope>NUCLEOTIDE SEQUENCE [LARGE SCALE GENOMIC DNA]</scope>
    <source>
        <strain evidence="2">cv. Salinas</strain>
        <tissue evidence="1">Seedlings</tissue>
    </source>
</reference>
<dbReference type="EMBL" id="NBSK02000005">
    <property type="protein sequence ID" value="KAJ0204941.1"/>
    <property type="molecule type" value="Genomic_DNA"/>
</dbReference>
<comment type="caution">
    <text evidence="1">The sequence shown here is derived from an EMBL/GenBank/DDBJ whole genome shotgun (WGS) entry which is preliminary data.</text>
</comment>
<name>A0A9R1VHS5_LACSA</name>
<accession>A0A9R1VHS5</accession>
<dbReference type="Proteomes" id="UP000235145">
    <property type="component" value="Unassembled WGS sequence"/>
</dbReference>
<sequence>MSQSAFISATDDDVVRACLIYVLCEGFLGKEVNDRLLVVWEFTYDDLEDTWNKINKYLSLSEPRQYFKYFVLGITAPFKIWIYEILPYVRGAYSLLLRNKDTPQIKRWSAIKKMK</sequence>
<dbReference type="PANTHER" id="PTHR48449:SF1">
    <property type="entry name" value="DUF1985 DOMAIN-CONTAINING PROTEIN"/>
    <property type="match status" value="1"/>
</dbReference>
<gene>
    <name evidence="1" type="ORF">LSAT_V11C500276840</name>
</gene>
<protein>
    <submittedName>
        <fullName evidence="1">Uncharacterized protein</fullName>
    </submittedName>
</protein>
<evidence type="ECO:0000313" key="1">
    <source>
        <dbReference type="EMBL" id="KAJ0204941.1"/>
    </source>
</evidence>
<dbReference type="AlphaFoldDB" id="A0A9R1VHS5"/>